<name>A0A6A5VIU1_9PLEO</name>
<sequence>MNDRKRGIGWLGHCSVPRSPGLFVKQHASFQFSSVFVFVCLHTTGDSISPVYTFTQVGHEPTFIPTYLGRYVTPMFTGTGTASVLWPYFPFNLNHTS</sequence>
<proteinExistence type="predicted"/>
<evidence type="ECO:0000313" key="1">
    <source>
        <dbReference type="EMBL" id="KAF1977144.1"/>
    </source>
</evidence>
<dbReference type="EMBL" id="ML976664">
    <property type="protein sequence ID" value="KAF1977144.1"/>
    <property type="molecule type" value="Genomic_DNA"/>
</dbReference>
<dbReference type="AlphaFoldDB" id="A0A6A5VIU1"/>
<evidence type="ECO:0000313" key="2">
    <source>
        <dbReference type="Proteomes" id="UP000800036"/>
    </source>
</evidence>
<gene>
    <name evidence="1" type="ORF">BU23DRAFT_321637</name>
</gene>
<protein>
    <submittedName>
        <fullName evidence="1">Uncharacterized protein</fullName>
    </submittedName>
</protein>
<organism evidence="1 2">
    <name type="scientific">Bimuria novae-zelandiae CBS 107.79</name>
    <dbReference type="NCBI Taxonomy" id="1447943"/>
    <lineage>
        <taxon>Eukaryota</taxon>
        <taxon>Fungi</taxon>
        <taxon>Dikarya</taxon>
        <taxon>Ascomycota</taxon>
        <taxon>Pezizomycotina</taxon>
        <taxon>Dothideomycetes</taxon>
        <taxon>Pleosporomycetidae</taxon>
        <taxon>Pleosporales</taxon>
        <taxon>Massarineae</taxon>
        <taxon>Didymosphaeriaceae</taxon>
        <taxon>Bimuria</taxon>
    </lineage>
</organism>
<keyword evidence="2" id="KW-1185">Reference proteome</keyword>
<accession>A0A6A5VIU1</accession>
<reference evidence="1" key="1">
    <citation type="journal article" date="2020" name="Stud. Mycol.">
        <title>101 Dothideomycetes genomes: a test case for predicting lifestyles and emergence of pathogens.</title>
        <authorList>
            <person name="Haridas S."/>
            <person name="Albert R."/>
            <person name="Binder M."/>
            <person name="Bloem J."/>
            <person name="Labutti K."/>
            <person name="Salamov A."/>
            <person name="Andreopoulos B."/>
            <person name="Baker S."/>
            <person name="Barry K."/>
            <person name="Bills G."/>
            <person name="Bluhm B."/>
            <person name="Cannon C."/>
            <person name="Castanera R."/>
            <person name="Culley D."/>
            <person name="Daum C."/>
            <person name="Ezra D."/>
            <person name="Gonzalez J."/>
            <person name="Henrissat B."/>
            <person name="Kuo A."/>
            <person name="Liang C."/>
            <person name="Lipzen A."/>
            <person name="Lutzoni F."/>
            <person name="Magnuson J."/>
            <person name="Mondo S."/>
            <person name="Nolan M."/>
            <person name="Ohm R."/>
            <person name="Pangilinan J."/>
            <person name="Park H.-J."/>
            <person name="Ramirez L."/>
            <person name="Alfaro M."/>
            <person name="Sun H."/>
            <person name="Tritt A."/>
            <person name="Yoshinaga Y."/>
            <person name="Zwiers L.-H."/>
            <person name="Turgeon B."/>
            <person name="Goodwin S."/>
            <person name="Spatafora J."/>
            <person name="Crous P."/>
            <person name="Grigoriev I."/>
        </authorList>
    </citation>
    <scope>NUCLEOTIDE SEQUENCE</scope>
    <source>
        <strain evidence="1">CBS 107.79</strain>
    </source>
</reference>
<dbReference type="Proteomes" id="UP000800036">
    <property type="component" value="Unassembled WGS sequence"/>
</dbReference>